<evidence type="ECO:0000256" key="9">
    <source>
        <dbReference type="HAMAP-Rule" id="MF_01642"/>
    </source>
</evidence>
<dbReference type="NCBIfam" id="TIGR03542">
    <property type="entry name" value="DAPAT_plant"/>
    <property type="match status" value="1"/>
</dbReference>
<feature type="binding site" evidence="9">
    <location>
        <begin position="234"/>
        <end position="236"/>
    </location>
    <ligand>
        <name>pyridoxal 5'-phosphate</name>
        <dbReference type="ChEBI" id="CHEBI:597326"/>
    </ligand>
</feature>
<organism evidence="11 12">
    <name type="scientific">Candidatus Merdivicinus excrementipullorum</name>
    <dbReference type="NCBI Taxonomy" id="2840867"/>
    <lineage>
        <taxon>Bacteria</taxon>
        <taxon>Bacillati</taxon>
        <taxon>Bacillota</taxon>
        <taxon>Clostridia</taxon>
        <taxon>Eubacteriales</taxon>
        <taxon>Oscillospiraceae</taxon>
        <taxon>Oscillospiraceae incertae sedis</taxon>
        <taxon>Candidatus Merdivicinus</taxon>
    </lineage>
</organism>
<dbReference type="Pfam" id="PF00155">
    <property type="entry name" value="Aminotran_1_2"/>
    <property type="match status" value="1"/>
</dbReference>
<dbReference type="CDD" id="cd00609">
    <property type="entry name" value="AAT_like"/>
    <property type="match status" value="1"/>
</dbReference>
<reference evidence="11" key="2">
    <citation type="journal article" date="2021" name="PeerJ">
        <title>Extensive microbial diversity within the chicken gut microbiome revealed by metagenomics and culture.</title>
        <authorList>
            <person name="Gilroy R."/>
            <person name="Ravi A."/>
            <person name="Getino M."/>
            <person name="Pursley I."/>
            <person name="Horton D.L."/>
            <person name="Alikhan N.F."/>
            <person name="Baker D."/>
            <person name="Gharbi K."/>
            <person name="Hall N."/>
            <person name="Watson M."/>
            <person name="Adriaenssens E.M."/>
            <person name="Foster-Nyarko E."/>
            <person name="Jarju S."/>
            <person name="Secka A."/>
            <person name="Antonio M."/>
            <person name="Oren A."/>
            <person name="Chaudhuri R.R."/>
            <person name="La Ragione R."/>
            <person name="Hildebrand F."/>
            <person name="Pallen M.J."/>
        </authorList>
    </citation>
    <scope>NUCLEOTIDE SEQUENCE</scope>
    <source>
        <strain evidence="11">CHK199-13235</strain>
    </source>
</reference>
<comment type="catalytic activity">
    <reaction evidence="8 9">
        <text>(2S,6S)-2,6-diaminopimelate + 2-oxoglutarate = (S)-2,3,4,5-tetrahydrodipicolinate + L-glutamate + H2O + H(+)</text>
        <dbReference type="Rhea" id="RHEA:23988"/>
        <dbReference type="ChEBI" id="CHEBI:15377"/>
        <dbReference type="ChEBI" id="CHEBI:15378"/>
        <dbReference type="ChEBI" id="CHEBI:16810"/>
        <dbReference type="ChEBI" id="CHEBI:16845"/>
        <dbReference type="ChEBI" id="CHEBI:29985"/>
        <dbReference type="ChEBI" id="CHEBI:57609"/>
        <dbReference type="EC" id="2.6.1.83"/>
    </reaction>
</comment>
<dbReference type="InterPro" id="IPR004839">
    <property type="entry name" value="Aminotransferase_I/II_large"/>
</dbReference>
<feature type="binding site" evidence="9">
    <location>
        <position position="131"/>
    </location>
    <ligand>
        <name>pyridoxal 5'-phosphate</name>
        <dbReference type="ChEBI" id="CHEBI:597326"/>
    </ligand>
</feature>
<comment type="pathway">
    <text evidence="2 9">Amino-acid biosynthesis; L-lysine biosynthesis via DAP pathway; LL-2,6-diaminopimelate from (S)-tetrahydrodipicolinate (aminotransferase route): step 1/1.</text>
</comment>
<feature type="binding site" evidence="9">
    <location>
        <position position="108"/>
    </location>
    <ligand>
        <name>substrate</name>
    </ligand>
</feature>
<dbReference type="FunFam" id="3.40.640.10:FF:000099">
    <property type="entry name" value="LL-diaminopimelate aminotransferase, chloroplastic"/>
    <property type="match status" value="1"/>
</dbReference>
<evidence type="ECO:0000256" key="5">
    <source>
        <dbReference type="ARBA" id="ARBA00022576"/>
    </source>
</evidence>
<evidence type="ECO:0000259" key="10">
    <source>
        <dbReference type="Pfam" id="PF00155"/>
    </source>
</evidence>
<gene>
    <name evidence="9" type="primary">dapL</name>
    <name evidence="11" type="ORF">IAB51_02615</name>
</gene>
<dbReference type="EC" id="2.6.1.83" evidence="3 9"/>
<comment type="similarity">
    <text evidence="9">Belongs to the class-I pyridoxal-phosphate-dependent aminotransferase family. LL-diaminopimelate aminotransferase subfamily.</text>
</comment>
<evidence type="ECO:0000256" key="2">
    <source>
        <dbReference type="ARBA" id="ARBA00004982"/>
    </source>
</evidence>
<evidence type="ECO:0000313" key="12">
    <source>
        <dbReference type="Proteomes" id="UP000824002"/>
    </source>
</evidence>
<dbReference type="Gene3D" id="3.40.640.10">
    <property type="entry name" value="Type I PLP-dependent aspartate aminotransferase-like (Major domain)"/>
    <property type="match status" value="1"/>
</dbReference>
<dbReference type="Gene3D" id="3.90.1150.10">
    <property type="entry name" value="Aspartate Aminotransferase, domain 1"/>
    <property type="match status" value="1"/>
</dbReference>
<evidence type="ECO:0000256" key="4">
    <source>
        <dbReference type="ARBA" id="ARBA00018052"/>
    </source>
</evidence>
<dbReference type="EMBL" id="DVJP01000021">
    <property type="protein sequence ID" value="HIS75680.1"/>
    <property type="molecule type" value="Genomic_DNA"/>
</dbReference>
<feature type="binding site" evidence="9">
    <location>
        <position position="15"/>
    </location>
    <ligand>
        <name>substrate</name>
    </ligand>
</feature>
<feature type="binding site" evidence="9">
    <location>
        <position position="207"/>
    </location>
    <ligand>
        <name>pyridoxal 5'-phosphate</name>
        <dbReference type="ChEBI" id="CHEBI:597326"/>
    </ligand>
</feature>
<evidence type="ECO:0000256" key="3">
    <source>
        <dbReference type="ARBA" id="ARBA00013138"/>
    </source>
</evidence>
<keyword evidence="6 9" id="KW-0808">Transferase</keyword>
<comment type="subunit">
    <text evidence="9">Homodimer.</text>
</comment>
<accession>A0A9D1JYX7</accession>
<feature type="binding site" evidence="9">
    <location>
        <position position="371"/>
    </location>
    <ligand>
        <name>substrate</name>
    </ligand>
</feature>
<dbReference type="HAMAP" id="MF_01642">
    <property type="entry name" value="DapL_aminotrans_1"/>
    <property type="match status" value="1"/>
</dbReference>
<comment type="cofactor">
    <cofactor evidence="1 9">
        <name>pyridoxal 5'-phosphate</name>
        <dbReference type="ChEBI" id="CHEBI:597326"/>
    </cofactor>
</comment>
<evidence type="ECO:0000256" key="8">
    <source>
        <dbReference type="ARBA" id="ARBA00051934"/>
    </source>
</evidence>
<dbReference type="AlphaFoldDB" id="A0A9D1JYX7"/>
<reference evidence="11" key="1">
    <citation type="submission" date="2020-10" db="EMBL/GenBank/DDBJ databases">
        <authorList>
            <person name="Gilroy R."/>
        </authorList>
    </citation>
    <scope>NUCLEOTIDE SEQUENCE</scope>
    <source>
        <strain evidence="11">CHK199-13235</strain>
    </source>
</reference>
<feature type="binding site" evidence="9">
    <location>
        <position position="72"/>
    </location>
    <ligand>
        <name>pyridoxal 5'-phosphate</name>
        <dbReference type="ChEBI" id="CHEBI:597326"/>
    </ligand>
</feature>
<dbReference type="InterPro" id="IPR015421">
    <property type="entry name" value="PyrdxlP-dep_Trfase_major"/>
</dbReference>
<feature type="binding site" evidence="9">
    <location>
        <position position="176"/>
    </location>
    <ligand>
        <name>substrate</name>
    </ligand>
</feature>
<comment type="caution">
    <text evidence="11">The sequence shown here is derived from an EMBL/GenBank/DDBJ whole genome shotgun (WGS) entry which is preliminary data.</text>
</comment>
<feature type="binding site" evidence="9">
    <location>
        <position position="42"/>
    </location>
    <ligand>
        <name>substrate</name>
    </ligand>
</feature>
<dbReference type="InterPro" id="IPR019942">
    <property type="entry name" value="DapL/ALD1"/>
</dbReference>
<sequence>MLKINENYLKLKESYLFSEIAKRVQKYGAEHPEQKIIRMGIGDVTLPLCGAVVSEMEKAAAEMGKAETFHGYGPEQGYGFLQKAVASYYAERGISLDEREIFISDGAKSDLGNILDLFSKDNRALIPDPVYPVYVDTNIMDGREIVYLPANRENHFLPLPQPGLEGDIIYLCSPNNPTGAVYSKEQLQLWVDFARKNGSVILFDAAYEAFVSDGSPRSIYEVEGAKECAIEFCSLSKTAGFTGTRCGYTVVPLALSFGGTPLNRLWLRRQTTKFNGVSYVVQRAAMGVFTEEGQKQTRRNIEIYKENARLVTGTLDRLGIWYAGGKNSPYIWMECPSGMGSWEFFDYLLENAQIVGTPGEGFGENGKGYFRFSAFSSPADTAEAMERFFRIFSPAE</sequence>
<feature type="binding site" evidence="9">
    <location>
        <position position="275"/>
    </location>
    <ligand>
        <name>substrate</name>
    </ligand>
</feature>
<feature type="domain" description="Aminotransferase class I/classII large" evidence="10">
    <location>
        <begin position="35"/>
        <end position="388"/>
    </location>
</feature>
<name>A0A9D1JYX7_9FIRM</name>
<dbReference type="InterPro" id="IPR015424">
    <property type="entry name" value="PyrdxlP-dep_Trfase"/>
</dbReference>
<feature type="binding site" evidence="9">
    <location>
        <position position="176"/>
    </location>
    <ligand>
        <name>pyridoxal 5'-phosphate</name>
        <dbReference type="ChEBI" id="CHEBI:597326"/>
    </ligand>
</feature>
<keyword evidence="5 9" id="KW-0032">Aminotransferase</keyword>
<dbReference type="PANTHER" id="PTHR43144">
    <property type="entry name" value="AMINOTRANSFERASE"/>
    <property type="match status" value="1"/>
</dbReference>
<feature type="binding site" evidence="9">
    <location>
        <position position="131"/>
    </location>
    <ligand>
        <name>substrate</name>
    </ligand>
</feature>
<feature type="binding site" evidence="9">
    <location>
        <position position="275"/>
    </location>
    <ligand>
        <name>pyridoxal 5'-phosphate</name>
        <dbReference type="ChEBI" id="CHEBI:597326"/>
    </ligand>
</feature>
<evidence type="ECO:0000256" key="7">
    <source>
        <dbReference type="ARBA" id="ARBA00022898"/>
    </source>
</evidence>
<evidence type="ECO:0000256" key="1">
    <source>
        <dbReference type="ARBA" id="ARBA00001933"/>
    </source>
</evidence>
<comment type="function">
    <text evidence="9">Involved in the synthesis of meso-diaminopimelate (m-DAP or DL-DAP), required for both lysine and peptidoglycan biosynthesis. Catalyzes the direct conversion of tetrahydrodipicolinate to LL-diaminopimelate.</text>
</comment>
<protein>
    <recommendedName>
        <fullName evidence="4 9">LL-diaminopimelate aminotransferase</fullName>
        <shortName evidence="9">DAP-AT</shortName>
        <shortName evidence="9">DAP-aminotransferase</shortName>
        <shortName evidence="9">LL-DAP-aminotransferase</shortName>
        <ecNumber evidence="3 9">2.6.1.83</ecNumber>
    </recommendedName>
</protein>
<keyword evidence="7 9" id="KW-0663">Pyridoxal phosphate</keyword>
<dbReference type="GO" id="GO:0030170">
    <property type="term" value="F:pyridoxal phosphate binding"/>
    <property type="evidence" value="ECO:0007669"/>
    <property type="project" value="UniProtKB-UniRule"/>
</dbReference>
<dbReference type="InterPro" id="IPR015422">
    <property type="entry name" value="PyrdxlP-dep_Trfase_small"/>
</dbReference>
<feature type="binding site" evidence="9">
    <location>
        <position position="245"/>
    </location>
    <ligand>
        <name>pyridoxal 5'-phosphate</name>
        <dbReference type="ChEBI" id="CHEBI:597326"/>
    </ligand>
</feature>
<dbReference type="SUPFAM" id="SSF53383">
    <property type="entry name" value="PLP-dependent transferases"/>
    <property type="match status" value="1"/>
</dbReference>
<dbReference type="GO" id="GO:0033362">
    <property type="term" value="P:lysine biosynthetic process via diaminopimelate, diaminopimelate-aminotransferase pathway"/>
    <property type="evidence" value="ECO:0007669"/>
    <property type="project" value="UniProtKB-UniRule"/>
</dbReference>
<proteinExistence type="inferred from homology"/>
<evidence type="ECO:0000256" key="6">
    <source>
        <dbReference type="ARBA" id="ARBA00022679"/>
    </source>
</evidence>
<dbReference type="Proteomes" id="UP000824002">
    <property type="component" value="Unassembled WGS sequence"/>
</dbReference>
<evidence type="ECO:0000313" key="11">
    <source>
        <dbReference type="EMBL" id="HIS75680.1"/>
    </source>
</evidence>
<feature type="binding site" evidence="9">
    <location>
        <begin position="107"/>
        <end position="108"/>
    </location>
    <ligand>
        <name>pyridoxal 5'-phosphate</name>
        <dbReference type="ChEBI" id="CHEBI:597326"/>
    </ligand>
</feature>
<dbReference type="GO" id="GO:0010285">
    <property type="term" value="F:L,L-diaminopimelate aminotransferase activity"/>
    <property type="evidence" value="ECO:0007669"/>
    <property type="project" value="UniProtKB-UniRule"/>
</dbReference>
<feature type="modified residue" description="N6-(pyridoxal phosphate)lysine" evidence="9">
    <location>
        <position position="237"/>
    </location>
</feature>